<organism evidence="2 3">
    <name type="scientific">Aspergillus avenaceus</name>
    <dbReference type="NCBI Taxonomy" id="36643"/>
    <lineage>
        <taxon>Eukaryota</taxon>
        <taxon>Fungi</taxon>
        <taxon>Dikarya</taxon>
        <taxon>Ascomycota</taxon>
        <taxon>Pezizomycotina</taxon>
        <taxon>Eurotiomycetes</taxon>
        <taxon>Eurotiomycetidae</taxon>
        <taxon>Eurotiales</taxon>
        <taxon>Aspergillaceae</taxon>
        <taxon>Aspergillus</taxon>
        <taxon>Aspergillus subgen. Circumdati</taxon>
    </lineage>
</organism>
<dbReference type="Pfam" id="PF00702">
    <property type="entry name" value="Hydrolase"/>
    <property type="match status" value="1"/>
</dbReference>
<dbReference type="SFLD" id="SFLDS00003">
    <property type="entry name" value="Haloacid_Dehalogenase"/>
    <property type="match status" value="1"/>
</dbReference>
<dbReference type="GO" id="GO:0016791">
    <property type="term" value="F:phosphatase activity"/>
    <property type="evidence" value="ECO:0007669"/>
    <property type="project" value="TreeGrafter"/>
</dbReference>
<protein>
    <submittedName>
        <fullName evidence="2">HAD-like domain-containing protein</fullName>
    </submittedName>
</protein>
<dbReference type="InterPro" id="IPR023214">
    <property type="entry name" value="HAD_sf"/>
</dbReference>
<dbReference type="Gene3D" id="1.10.150.240">
    <property type="entry name" value="Putative phosphatase, domain 2"/>
    <property type="match status" value="1"/>
</dbReference>
<dbReference type="FunFam" id="3.40.50.1000:FF:000131">
    <property type="entry name" value="HAD superfamily hydrolase, putative"/>
    <property type="match status" value="1"/>
</dbReference>
<feature type="region of interest" description="Disordered" evidence="1">
    <location>
        <begin position="238"/>
        <end position="267"/>
    </location>
</feature>
<feature type="compositionally biased region" description="Basic and acidic residues" evidence="1">
    <location>
        <begin position="238"/>
        <end position="249"/>
    </location>
</feature>
<accession>A0A5N6TH87</accession>
<dbReference type="EMBL" id="ML742320">
    <property type="protein sequence ID" value="KAE8145696.1"/>
    <property type="molecule type" value="Genomic_DNA"/>
</dbReference>
<evidence type="ECO:0000313" key="3">
    <source>
        <dbReference type="Proteomes" id="UP000325780"/>
    </source>
</evidence>
<dbReference type="SUPFAM" id="SSF56784">
    <property type="entry name" value="HAD-like"/>
    <property type="match status" value="1"/>
</dbReference>
<dbReference type="FunFam" id="1.10.150.240:FF:000001">
    <property type="entry name" value="Haloacid dehalogenase-like hydrolase domain"/>
    <property type="match status" value="1"/>
</dbReference>
<name>A0A5N6TH87_ASPAV</name>
<keyword evidence="3" id="KW-1185">Reference proteome</keyword>
<dbReference type="NCBIfam" id="TIGR01509">
    <property type="entry name" value="HAD-SF-IA-v3"/>
    <property type="match status" value="1"/>
</dbReference>
<dbReference type="InterPro" id="IPR023198">
    <property type="entry name" value="PGP-like_dom2"/>
</dbReference>
<dbReference type="SFLD" id="SFLDG01129">
    <property type="entry name" value="C1.5:_HAD__Beta-PGM__Phosphata"/>
    <property type="match status" value="1"/>
</dbReference>
<dbReference type="Gene3D" id="3.40.50.1000">
    <property type="entry name" value="HAD superfamily/HAD-like"/>
    <property type="match status" value="1"/>
</dbReference>
<dbReference type="PANTHER" id="PTHR18901">
    <property type="entry name" value="2-DEOXYGLUCOSE-6-PHOSPHATE PHOSPHATASE 2"/>
    <property type="match status" value="1"/>
</dbReference>
<reference evidence="2 3" key="1">
    <citation type="submission" date="2019-04" db="EMBL/GenBank/DDBJ databases">
        <title>Friends and foes A comparative genomics study of 23 Aspergillus species from section Flavi.</title>
        <authorList>
            <consortium name="DOE Joint Genome Institute"/>
            <person name="Kjaerbolling I."/>
            <person name="Vesth T."/>
            <person name="Frisvad J.C."/>
            <person name="Nybo J.L."/>
            <person name="Theobald S."/>
            <person name="Kildgaard S."/>
            <person name="Isbrandt T."/>
            <person name="Kuo A."/>
            <person name="Sato A."/>
            <person name="Lyhne E.K."/>
            <person name="Kogle M.E."/>
            <person name="Wiebenga A."/>
            <person name="Kun R.S."/>
            <person name="Lubbers R.J."/>
            <person name="Makela M.R."/>
            <person name="Barry K."/>
            <person name="Chovatia M."/>
            <person name="Clum A."/>
            <person name="Daum C."/>
            <person name="Haridas S."/>
            <person name="He G."/>
            <person name="LaButti K."/>
            <person name="Lipzen A."/>
            <person name="Mondo S."/>
            <person name="Riley R."/>
            <person name="Salamov A."/>
            <person name="Simmons B.A."/>
            <person name="Magnuson J.K."/>
            <person name="Henrissat B."/>
            <person name="Mortensen U.H."/>
            <person name="Larsen T.O."/>
            <person name="Devries R.P."/>
            <person name="Grigoriev I.V."/>
            <person name="Machida M."/>
            <person name="Baker S.E."/>
            <person name="Andersen M.R."/>
        </authorList>
    </citation>
    <scope>NUCLEOTIDE SEQUENCE [LARGE SCALE GENOMIC DNA]</scope>
    <source>
        <strain evidence="2 3">IBT 18842</strain>
    </source>
</reference>
<evidence type="ECO:0000313" key="2">
    <source>
        <dbReference type="EMBL" id="KAE8145696.1"/>
    </source>
</evidence>
<sequence>MANSTSSLPRVRACLFDMDGLLIDSEDKYTDITNSILHEFGKPDLPWSIKAQLQGRPQPEAFKIFYDWAQLPITPEEYAAKQAALQSKIFPESQPLPGVRVLLDSLLSTQKTENPVHIALATSSHSRNYKLKTDNLQDLFVAFPESQRVLGDDPRIGKGRGKPLPDIYLLALETINENLRQKGEKEITPEECLVFEDAVPGVEAGRRAGMRVVWCPHPGLLGAYKGREQEVLAGLTGEHKEEEKTGAEHESDELVAGRSQSAGKPGQLGDGLGDLILTLENFPYERYGIQIGEN</sequence>
<dbReference type="PANTHER" id="PTHR18901:SF38">
    <property type="entry name" value="PSEUDOURIDINE-5'-PHOSPHATASE"/>
    <property type="match status" value="1"/>
</dbReference>
<dbReference type="Proteomes" id="UP000325780">
    <property type="component" value="Unassembled WGS sequence"/>
</dbReference>
<proteinExistence type="predicted"/>
<dbReference type="InterPro" id="IPR006439">
    <property type="entry name" value="HAD-SF_hydro_IA"/>
</dbReference>
<gene>
    <name evidence="2" type="ORF">BDV25DRAFT_170285</name>
</gene>
<dbReference type="AlphaFoldDB" id="A0A5N6TH87"/>
<dbReference type="OrthoDB" id="40579at2759"/>
<evidence type="ECO:0000256" key="1">
    <source>
        <dbReference type="SAM" id="MobiDB-lite"/>
    </source>
</evidence>
<dbReference type="InterPro" id="IPR036412">
    <property type="entry name" value="HAD-like_sf"/>
</dbReference>